<comment type="similarity">
    <text evidence="1">Belongs to the ATP-dependent DNA ligase family.</text>
</comment>
<evidence type="ECO:0000313" key="9">
    <source>
        <dbReference type="Proteomes" id="UP000886523"/>
    </source>
</evidence>
<dbReference type="InterPro" id="IPR050191">
    <property type="entry name" value="ATP-dep_DNA_ligase"/>
</dbReference>
<dbReference type="InterPro" id="IPR036599">
    <property type="entry name" value="DNA_ligase_N_sf"/>
</dbReference>
<dbReference type="GO" id="GO:0006310">
    <property type="term" value="P:DNA recombination"/>
    <property type="evidence" value="ECO:0007669"/>
    <property type="project" value="UniProtKB-KW"/>
</dbReference>
<comment type="caution">
    <text evidence="8">The sequence shown here is derived from an EMBL/GenBank/DDBJ whole genome shotgun (WGS) entry which is preliminary data.</text>
</comment>
<keyword evidence="3" id="KW-0227">DNA damage</keyword>
<evidence type="ECO:0000259" key="7">
    <source>
        <dbReference type="Pfam" id="PF04675"/>
    </source>
</evidence>
<dbReference type="AlphaFoldDB" id="A0A9P6AEP1"/>
<dbReference type="GO" id="GO:1903461">
    <property type="term" value="P:Okazaki fragment processing involved in mitotic DNA replication"/>
    <property type="evidence" value="ECO:0007669"/>
    <property type="project" value="TreeGrafter"/>
</dbReference>
<feature type="compositionally biased region" description="Basic and acidic residues" evidence="6">
    <location>
        <begin position="17"/>
        <end position="30"/>
    </location>
</feature>
<evidence type="ECO:0000256" key="1">
    <source>
        <dbReference type="ARBA" id="ARBA00007572"/>
    </source>
</evidence>
<dbReference type="Pfam" id="PF04675">
    <property type="entry name" value="DNA_ligase_A_N"/>
    <property type="match status" value="1"/>
</dbReference>
<dbReference type="GO" id="GO:0005634">
    <property type="term" value="C:nucleus"/>
    <property type="evidence" value="ECO:0007669"/>
    <property type="project" value="TreeGrafter"/>
</dbReference>
<keyword evidence="2" id="KW-0436">Ligase</keyword>
<feature type="compositionally biased region" description="Pro residues" evidence="6">
    <location>
        <begin position="1"/>
        <end position="11"/>
    </location>
</feature>
<feature type="region of interest" description="Disordered" evidence="6">
    <location>
        <begin position="1"/>
        <end position="83"/>
    </location>
</feature>
<dbReference type="GO" id="GO:0003910">
    <property type="term" value="F:DNA ligase (ATP) activity"/>
    <property type="evidence" value="ECO:0007669"/>
    <property type="project" value="InterPro"/>
</dbReference>
<dbReference type="EMBL" id="MU129223">
    <property type="protein sequence ID" value="KAF9504468.1"/>
    <property type="molecule type" value="Genomic_DNA"/>
</dbReference>
<dbReference type="GO" id="GO:0005739">
    <property type="term" value="C:mitochondrion"/>
    <property type="evidence" value="ECO:0007669"/>
    <property type="project" value="TreeGrafter"/>
</dbReference>
<protein>
    <recommendedName>
        <fullName evidence="7">DNA ligase ATP-dependent N-terminal domain-containing protein</fullName>
    </recommendedName>
</protein>
<evidence type="ECO:0000256" key="6">
    <source>
        <dbReference type="SAM" id="MobiDB-lite"/>
    </source>
</evidence>
<dbReference type="SUPFAM" id="SSF117018">
    <property type="entry name" value="ATP-dependent DNA ligase DNA-binding domain"/>
    <property type="match status" value="1"/>
</dbReference>
<feature type="domain" description="DNA ligase ATP-dependent N-terminal" evidence="7">
    <location>
        <begin position="126"/>
        <end position="226"/>
    </location>
</feature>
<organism evidence="8 9">
    <name type="scientific">Hydnum rufescens UP504</name>
    <dbReference type="NCBI Taxonomy" id="1448309"/>
    <lineage>
        <taxon>Eukaryota</taxon>
        <taxon>Fungi</taxon>
        <taxon>Dikarya</taxon>
        <taxon>Basidiomycota</taxon>
        <taxon>Agaricomycotina</taxon>
        <taxon>Agaricomycetes</taxon>
        <taxon>Cantharellales</taxon>
        <taxon>Hydnaceae</taxon>
        <taxon>Hydnum</taxon>
    </lineage>
</organism>
<dbReference type="GO" id="GO:0006281">
    <property type="term" value="P:DNA repair"/>
    <property type="evidence" value="ECO:0007669"/>
    <property type="project" value="UniProtKB-KW"/>
</dbReference>
<evidence type="ECO:0000256" key="5">
    <source>
        <dbReference type="ARBA" id="ARBA00023204"/>
    </source>
</evidence>
<dbReference type="OrthoDB" id="206088at2759"/>
<dbReference type="Proteomes" id="UP000886523">
    <property type="component" value="Unassembled WGS sequence"/>
</dbReference>
<evidence type="ECO:0000313" key="8">
    <source>
        <dbReference type="EMBL" id="KAF9504468.1"/>
    </source>
</evidence>
<evidence type="ECO:0000256" key="2">
    <source>
        <dbReference type="ARBA" id="ARBA00022598"/>
    </source>
</evidence>
<dbReference type="GO" id="GO:0003677">
    <property type="term" value="F:DNA binding"/>
    <property type="evidence" value="ECO:0007669"/>
    <property type="project" value="InterPro"/>
</dbReference>
<gene>
    <name evidence="8" type="ORF">BS47DRAFT_1368773</name>
</gene>
<keyword evidence="5" id="KW-0234">DNA repair</keyword>
<keyword evidence="9" id="KW-1185">Reference proteome</keyword>
<dbReference type="InterPro" id="IPR012308">
    <property type="entry name" value="DNA_ligase_ATP-dep_N"/>
</dbReference>
<keyword evidence="4" id="KW-0233">DNA recombination</keyword>
<dbReference type="PANTHER" id="PTHR45674">
    <property type="entry name" value="DNA LIGASE 1/3 FAMILY MEMBER"/>
    <property type="match status" value="1"/>
</dbReference>
<reference evidence="8" key="1">
    <citation type="journal article" date="2020" name="Nat. Commun.">
        <title>Large-scale genome sequencing of mycorrhizal fungi provides insights into the early evolution of symbiotic traits.</title>
        <authorList>
            <person name="Miyauchi S."/>
            <person name="Kiss E."/>
            <person name="Kuo A."/>
            <person name="Drula E."/>
            <person name="Kohler A."/>
            <person name="Sanchez-Garcia M."/>
            <person name="Morin E."/>
            <person name="Andreopoulos B."/>
            <person name="Barry K.W."/>
            <person name="Bonito G."/>
            <person name="Buee M."/>
            <person name="Carver A."/>
            <person name="Chen C."/>
            <person name="Cichocki N."/>
            <person name="Clum A."/>
            <person name="Culley D."/>
            <person name="Crous P.W."/>
            <person name="Fauchery L."/>
            <person name="Girlanda M."/>
            <person name="Hayes R.D."/>
            <person name="Keri Z."/>
            <person name="LaButti K."/>
            <person name="Lipzen A."/>
            <person name="Lombard V."/>
            <person name="Magnuson J."/>
            <person name="Maillard F."/>
            <person name="Murat C."/>
            <person name="Nolan M."/>
            <person name="Ohm R.A."/>
            <person name="Pangilinan J."/>
            <person name="Pereira M.F."/>
            <person name="Perotto S."/>
            <person name="Peter M."/>
            <person name="Pfister S."/>
            <person name="Riley R."/>
            <person name="Sitrit Y."/>
            <person name="Stielow J.B."/>
            <person name="Szollosi G."/>
            <person name="Zifcakova L."/>
            <person name="Stursova M."/>
            <person name="Spatafora J.W."/>
            <person name="Tedersoo L."/>
            <person name="Vaario L.M."/>
            <person name="Yamada A."/>
            <person name="Yan M."/>
            <person name="Wang P."/>
            <person name="Xu J."/>
            <person name="Bruns T."/>
            <person name="Baldrian P."/>
            <person name="Vilgalys R."/>
            <person name="Dunand C."/>
            <person name="Henrissat B."/>
            <person name="Grigoriev I.V."/>
            <person name="Hibbett D."/>
            <person name="Nagy L.G."/>
            <person name="Martin F.M."/>
        </authorList>
    </citation>
    <scope>NUCLEOTIDE SEQUENCE</scope>
    <source>
        <strain evidence="8">UP504</strain>
    </source>
</reference>
<accession>A0A9P6AEP1</accession>
<name>A0A9P6AEP1_9AGAM</name>
<sequence>MPPGAKAPPPQQSNLHEMWRKRSSKPKDASTEENAAQDIDLAGRTDEPGPSTTGSRAKRRRIIDSDDEGEPLPSAMPTDEPIEEEEEFLISDAEEGSAAITNAQLAMSKTVDVDVDGGWKVGESIPYAALTHVFGMIEATSKRLEITALLTSFLLLVIKRSKEGDTDSLRQAVYLCINRLCPDYKGLELGIGESLLQKAIAESTGRKLEAIKADLKEVGDLGLVAIRSWVHSNEWGFLTL</sequence>
<dbReference type="PANTHER" id="PTHR45674:SF4">
    <property type="entry name" value="DNA LIGASE 1"/>
    <property type="match status" value="1"/>
</dbReference>
<evidence type="ECO:0000256" key="4">
    <source>
        <dbReference type="ARBA" id="ARBA00023172"/>
    </source>
</evidence>
<dbReference type="Gene3D" id="1.10.3260.10">
    <property type="entry name" value="DNA ligase, ATP-dependent, N-terminal domain"/>
    <property type="match status" value="1"/>
</dbReference>
<proteinExistence type="inferred from homology"/>
<evidence type="ECO:0000256" key="3">
    <source>
        <dbReference type="ARBA" id="ARBA00022763"/>
    </source>
</evidence>